<organism evidence="1">
    <name type="scientific">Eremomyces bilateralis CBS 781.70</name>
    <dbReference type="NCBI Taxonomy" id="1392243"/>
    <lineage>
        <taxon>Eukaryota</taxon>
        <taxon>Fungi</taxon>
        <taxon>Dikarya</taxon>
        <taxon>Ascomycota</taxon>
        <taxon>Pezizomycotina</taxon>
        <taxon>Dothideomycetes</taxon>
        <taxon>Dothideomycetes incertae sedis</taxon>
        <taxon>Eremomycetales</taxon>
        <taxon>Eremomycetaceae</taxon>
        <taxon>Eremomyces</taxon>
    </lineage>
</organism>
<dbReference type="GeneID" id="54416166"/>
<protein>
    <recommendedName>
        <fullName evidence="4">Glycosyltransferase family 2 protein</fullName>
    </recommendedName>
</protein>
<name>A0A6G1GEC6_9PEZI</name>
<dbReference type="Proteomes" id="UP000504638">
    <property type="component" value="Unplaced"/>
</dbReference>
<dbReference type="RefSeq" id="XP_033538034.1">
    <property type="nucleotide sequence ID" value="XM_033675596.1"/>
</dbReference>
<dbReference type="EMBL" id="ML975150">
    <property type="protein sequence ID" value="KAF1816403.1"/>
    <property type="molecule type" value="Genomic_DNA"/>
</dbReference>
<gene>
    <name evidence="1 3" type="ORF">P152DRAFT_375084</name>
</gene>
<reference evidence="1 3" key="1">
    <citation type="submission" date="2020-01" db="EMBL/GenBank/DDBJ databases">
        <authorList>
            <consortium name="DOE Joint Genome Institute"/>
            <person name="Haridas S."/>
            <person name="Albert R."/>
            <person name="Binder M."/>
            <person name="Bloem J."/>
            <person name="Labutti K."/>
            <person name="Salamov A."/>
            <person name="Andreopoulos B."/>
            <person name="Baker S.E."/>
            <person name="Barry K."/>
            <person name="Bills G."/>
            <person name="Bluhm B.H."/>
            <person name="Cannon C."/>
            <person name="Castanera R."/>
            <person name="Culley D.E."/>
            <person name="Daum C."/>
            <person name="Ezra D."/>
            <person name="Gonzalez J.B."/>
            <person name="Henrissat B."/>
            <person name="Kuo A."/>
            <person name="Liang C."/>
            <person name="Lipzen A."/>
            <person name="Lutzoni F."/>
            <person name="Magnuson J."/>
            <person name="Mondo S."/>
            <person name="Nolan M."/>
            <person name="Ohm R."/>
            <person name="Pangilinan J."/>
            <person name="Park H.-J."/>
            <person name="Ramirez L."/>
            <person name="Alfaro M."/>
            <person name="Sun H."/>
            <person name="Tritt A."/>
            <person name="Yoshinaga Y."/>
            <person name="Zwiers L.-H."/>
            <person name="Turgeon B.G."/>
            <person name="Goodwin S.B."/>
            <person name="Spatafora J.W."/>
            <person name="Crous P.W."/>
            <person name="Grigoriev I.V."/>
        </authorList>
    </citation>
    <scope>NUCLEOTIDE SEQUENCE</scope>
    <source>
        <strain evidence="1 3">CBS 781.70</strain>
    </source>
</reference>
<keyword evidence="2" id="KW-1185">Reference proteome</keyword>
<feature type="non-terminal residue" evidence="1">
    <location>
        <position position="235"/>
    </location>
</feature>
<evidence type="ECO:0008006" key="4">
    <source>
        <dbReference type="Google" id="ProtNLM"/>
    </source>
</evidence>
<proteinExistence type="predicted"/>
<reference evidence="3" key="2">
    <citation type="submission" date="2020-04" db="EMBL/GenBank/DDBJ databases">
        <authorList>
            <consortium name="NCBI Genome Project"/>
        </authorList>
    </citation>
    <scope>NUCLEOTIDE SEQUENCE</scope>
    <source>
        <strain evidence="3">CBS 781.70</strain>
    </source>
</reference>
<dbReference type="OrthoDB" id="3527108at2759"/>
<dbReference type="AlphaFoldDB" id="A0A6G1GEC6"/>
<sequence length="235" mass="27003">LYYPPIGRSFHPQTPFHNQPTRFRPRTPLIIPFTTNETFLIQTALSYIAAGWPREDIIILDNSGTMDANPREELPKDNPSHLSYQKLRKDYGISVLQTPTLLTFAQTQKFMLRLAISKEWRTFFWSRPDVVVLSDESASPYRSFYNRTVDHLLSSQNQNQKWAAKFFGIDVLVLINVDAWRGIGQWDTFLPHYNTHCDAYGRANIMGYAIENVTAGWAFTVASALDDPETVLFPP</sequence>
<evidence type="ECO:0000313" key="2">
    <source>
        <dbReference type="Proteomes" id="UP000504638"/>
    </source>
</evidence>
<reference evidence="3" key="3">
    <citation type="submission" date="2025-04" db="UniProtKB">
        <authorList>
            <consortium name="RefSeq"/>
        </authorList>
    </citation>
    <scope>IDENTIFICATION</scope>
    <source>
        <strain evidence="3">CBS 781.70</strain>
    </source>
</reference>
<evidence type="ECO:0000313" key="3">
    <source>
        <dbReference type="RefSeq" id="XP_033538034.1"/>
    </source>
</evidence>
<feature type="non-terminal residue" evidence="1">
    <location>
        <position position="1"/>
    </location>
</feature>
<accession>A0A6G1GEC6</accession>
<evidence type="ECO:0000313" key="1">
    <source>
        <dbReference type="EMBL" id="KAF1816403.1"/>
    </source>
</evidence>